<feature type="domain" description="Nudix hydrolase" evidence="3">
    <location>
        <begin position="19"/>
        <end position="152"/>
    </location>
</feature>
<evidence type="ECO:0000313" key="5">
    <source>
        <dbReference type="Proteomes" id="UP000233731"/>
    </source>
</evidence>
<evidence type="ECO:0000256" key="2">
    <source>
        <dbReference type="ARBA" id="ARBA00022801"/>
    </source>
</evidence>
<sequence length="184" mass="20306">MPTPDFVLKLRRSIGHDLLWLNGVTAFVTDDQGRLLLGRRSDTGQWALVYGINEPGEDPADTVVREVKEETGVDVIVTDLAAVTSSREVVTYANGDRTMYMDHLFICRPDPSGNTDPFVGDEESLSVGWFEPDRLPAPLAQTTVERMARARTYLERLHGGDAHALFKVGGRELPANSDQSQVGH</sequence>
<dbReference type="EMBL" id="PCHJ01000012">
    <property type="protein sequence ID" value="PKV09952.1"/>
    <property type="molecule type" value="Genomic_DNA"/>
</dbReference>
<dbReference type="SUPFAM" id="SSF55811">
    <property type="entry name" value="Nudix"/>
    <property type="match status" value="1"/>
</dbReference>
<dbReference type="InterPro" id="IPR020084">
    <property type="entry name" value="NUDIX_hydrolase_CS"/>
</dbReference>
<dbReference type="PROSITE" id="PS51462">
    <property type="entry name" value="NUDIX"/>
    <property type="match status" value="1"/>
</dbReference>
<proteinExistence type="predicted"/>
<dbReference type="RefSeq" id="WP_101432150.1">
    <property type="nucleotide sequence ID" value="NZ_PCHJ01000012.1"/>
</dbReference>
<accession>A0A2N3RBU1</accession>
<dbReference type="InterPro" id="IPR015797">
    <property type="entry name" value="NUDIX_hydrolase-like_dom_sf"/>
</dbReference>
<evidence type="ECO:0000259" key="3">
    <source>
        <dbReference type="PROSITE" id="PS51462"/>
    </source>
</evidence>
<dbReference type="Gene3D" id="3.90.79.10">
    <property type="entry name" value="Nucleoside Triphosphate Pyrophosphohydrolase"/>
    <property type="match status" value="1"/>
</dbReference>
<dbReference type="GO" id="GO:0016787">
    <property type="term" value="F:hydrolase activity"/>
    <property type="evidence" value="ECO:0007669"/>
    <property type="project" value="UniProtKB-KW"/>
</dbReference>
<dbReference type="PANTHER" id="PTHR43046:SF16">
    <property type="entry name" value="ADP-RIBOSE PYROPHOSPHATASE YJHB-RELATED"/>
    <property type="match status" value="1"/>
</dbReference>
<organism evidence="4 5">
    <name type="scientific">Bifidobacterium asteroides</name>
    <dbReference type="NCBI Taxonomy" id="1684"/>
    <lineage>
        <taxon>Bacteria</taxon>
        <taxon>Bacillati</taxon>
        <taxon>Actinomycetota</taxon>
        <taxon>Actinomycetes</taxon>
        <taxon>Bifidobacteriales</taxon>
        <taxon>Bifidobacteriaceae</taxon>
        <taxon>Bifidobacterium</taxon>
    </lineage>
</organism>
<dbReference type="CDD" id="cd18879">
    <property type="entry name" value="NUDIX_Hydrolase"/>
    <property type="match status" value="1"/>
</dbReference>
<reference evidence="4 5" key="1">
    <citation type="submission" date="2017-10" db="EMBL/GenBank/DDBJ databases">
        <title>Bifidobacterium genomics.</title>
        <authorList>
            <person name="Lugli G.A."/>
            <person name="Milani C."/>
            <person name="Mancabelli L."/>
        </authorList>
    </citation>
    <scope>NUCLEOTIDE SEQUENCE [LARGE SCALE GENOMIC DNA]</scope>
    <source>
        <strain evidence="4 5">1460B</strain>
    </source>
</reference>
<protein>
    <submittedName>
        <fullName evidence="4">ADP-ribose pyrophosphatase</fullName>
    </submittedName>
</protein>
<gene>
    <name evidence="4" type="ORF">CQR44_0504</name>
</gene>
<evidence type="ECO:0000313" key="4">
    <source>
        <dbReference type="EMBL" id="PKV09952.1"/>
    </source>
</evidence>
<dbReference type="InterPro" id="IPR000086">
    <property type="entry name" value="NUDIX_hydrolase_dom"/>
</dbReference>
<dbReference type="AlphaFoldDB" id="A0A2N3RBU1"/>
<dbReference type="PROSITE" id="PS00893">
    <property type="entry name" value="NUDIX_BOX"/>
    <property type="match status" value="1"/>
</dbReference>
<keyword evidence="2" id="KW-0378">Hydrolase</keyword>
<comment type="cofactor">
    <cofactor evidence="1">
        <name>Mg(2+)</name>
        <dbReference type="ChEBI" id="CHEBI:18420"/>
    </cofactor>
</comment>
<dbReference type="Pfam" id="PF00293">
    <property type="entry name" value="NUDIX"/>
    <property type="match status" value="1"/>
</dbReference>
<dbReference type="PANTHER" id="PTHR43046">
    <property type="entry name" value="GDP-MANNOSE MANNOSYL HYDROLASE"/>
    <property type="match status" value="1"/>
</dbReference>
<comment type="caution">
    <text evidence="4">The sequence shown here is derived from an EMBL/GenBank/DDBJ whole genome shotgun (WGS) entry which is preliminary data.</text>
</comment>
<evidence type="ECO:0000256" key="1">
    <source>
        <dbReference type="ARBA" id="ARBA00001946"/>
    </source>
</evidence>
<name>A0A2N3RBU1_9BIFI</name>
<dbReference type="Proteomes" id="UP000233731">
    <property type="component" value="Unassembled WGS sequence"/>
</dbReference>